<evidence type="ECO:0000256" key="1">
    <source>
        <dbReference type="SAM" id="MobiDB-lite"/>
    </source>
</evidence>
<keyword evidence="3" id="KW-1185">Reference proteome</keyword>
<dbReference type="AlphaFoldDB" id="A0A0C3QEA8"/>
<name>A0A0C3QEA8_9AGAM</name>
<feature type="compositionally biased region" description="Polar residues" evidence="1">
    <location>
        <begin position="64"/>
        <end position="77"/>
    </location>
</feature>
<evidence type="ECO:0000313" key="3">
    <source>
        <dbReference type="Proteomes" id="UP000054248"/>
    </source>
</evidence>
<proteinExistence type="predicted"/>
<feature type="compositionally biased region" description="Low complexity" evidence="1">
    <location>
        <begin position="231"/>
        <end position="259"/>
    </location>
</feature>
<dbReference type="HOGENOM" id="CLU_723995_0_0_1"/>
<feature type="compositionally biased region" description="Low complexity" evidence="1">
    <location>
        <begin position="352"/>
        <end position="372"/>
    </location>
</feature>
<reference evidence="2 3" key="1">
    <citation type="submission" date="2014-04" db="EMBL/GenBank/DDBJ databases">
        <authorList>
            <consortium name="DOE Joint Genome Institute"/>
            <person name="Kuo A."/>
            <person name="Girlanda M."/>
            <person name="Perotto S."/>
            <person name="Kohler A."/>
            <person name="Nagy L.G."/>
            <person name="Floudas D."/>
            <person name="Copeland A."/>
            <person name="Barry K.W."/>
            <person name="Cichocki N."/>
            <person name="Veneault-Fourrey C."/>
            <person name="LaButti K."/>
            <person name="Lindquist E.A."/>
            <person name="Lipzen A."/>
            <person name="Lundell T."/>
            <person name="Morin E."/>
            <person name="Murat C."/>
            <person name="Sun H."/>
            <person name="Tunlid A."/>
            <person name="Henrissat B."/>
            <person name="Grigoriev I.V."/>
            <person name="Hibbett D.S."/>
            <person name="Martin F."/>
            <person name="Nordberg H.P."/>
            <person name="Cantor M.N."/>
            <person name="Hua S.X."/>
        </authorList>
    </citation>
    <scope>NUCLEOTIDE SEQUENCE [LARGE SCALE GENOMIC DNA]</scope>
    <source>
        <strain evidence="2 3">MUT 4182</strain>
    </source>
</reference>
<dbReference type="OrthoDB" id="3257161at2759"/>
<feature type="compositionally biased region" description="Low complexity" evidence="1">
    <location>
        <begin position="49"/>
        <end position="63"/>
    </location>
</feature>
<feature type="compositionally biased region" description="Polar residues" evidence="1">
    <location>
        <begin position="260"/>
        <end position="269"/>
    </location>
</feature>
<organism evidence="2 3">
    <name type="scientific">Tulasnella calospora MUT 4182</name>
    <dbReference type="NCBI Taxonomy" id="1051891"/>
    <lineage>
        <taxon>Eukaryota</taxon>
        <taxon>Fungi</taxon>
        <taxon>Dikarya</taxon>
        <taxon>Basidiomycota</taxon>
        <taxon>Agaricomycotina</taxon>
        <taxon>Agaricomycetes</taxon>
        <taxon>Cantharellales</taxon>
        <taxon>Tulasnellaceae</taxon>
        <taxon>Tulasnella</taxon>
    </lineage>
</organism>
<evidence type="ECO:0000313" key="2">
    <source>
        <dbReference type="EMBL" id="KIO29465.1"/>
    </source>
</evidence>
<feature type="region of interest" description="Disordered" evidence="1">
    <location>
        <begin position="331"/>
        <end position="382"/>
    </location>
</feature>
<protein>
    <submittedName>
        <fullName evidence="2">Uncharacterized protein</fullName>
    </submittedName>
</protein>
<feature type="region of interest" description="Disordered" evidence="1">
    <location>
        <begin position="47"/>
        <end position="77"/>
    </location>
</feature>
<reference evidence="3" key="2">
    <citation type="submission" date="2015-01" db="EMBL/GenBank/DDBJ databases">
        <title>Evolutionary Origins and Diversification of the Mycorrhizal Mutualists.</title>
        <authorList>
            <consortium name="DOE Joint Genome Institute"/>
            <consortium name="Mycorrhizal Genomics Consortium"/>
            <person name="Kohler A."/>
            <person name="Kuo A."/>
            <person name="Nagy L.G."/>
            <person name="Floudas D."/>
            <person name="Copeland A."/>
            <person name="Barry K.W."/>
            <person name="Cichocki N."/>
            <person name="Veneault-Fourrey C."/>
            <person name="LaButti K."/>
            <person name="Lindquist E.A."/>
            <person name="Lipzen A."/>
            <person name="Lundell T."/>
            <person name="Morin E."/>
            <person name="Murat C."/>
            <person name="Riley R."/>
            <person name="Ohm R."/>
            <person name="Sun H."/>
            <person name="Tunlid A."/>
            <person name="Henrissat B."/>
            <person name="Grigoriev I.V."/>
            <person name="Hibbett D.S."/>
            <person name="Martin F."/>
        </authorList>
    </citation>
    <scope>NUCLEOTIDE SEQUENCE [LARGE SCALE GENOMIC DNA]</scope>
    <source>
        <strain evidence="3">MUT 4182</strain>
    </source>
</reference>
<sequence>MPTNQAPLPPSAPRQGTQSTVAPGQLAAGQHKRTETLERAILKDSFTKAASSAGASDAVASPSTSQPPVNVNTPLVTQPSGNAGYSYVALPPGIAMGESGLLYEIATGRPVVLNPQAAAPAASTSPLPLPPMSAGGPVYNPRPVPHPHVARSGSMSYIPPHVLNSLGAPSTTPDSYSAIPPTYPGYPGSPVGEQRNGTPTFFAPPKPRGRLSIRAPDSSTSETGGQDTAKQQQQQQTQHQQQAQPQQAQPQPQTTVVPQSTYAPQPQYPASTTHISEAAHAASYAPPPDQYYNNGYYAAAGANPNGYPGVPTVVGGQTYYQGYYPQPYGYGPGGEYGYGPPTDESYAAYGRQQMPSDPNQQQQIQQPHNPSQGYPPMQTAYY</sequence>
<feature type="compositionally biased region" description="Polar residues" evidence="1">
    <location>
        <begin position="217"/>
        <end position="230"/>
    </location>
</feature>
<dbReference type="EMBL" id="KN822982">
    <property type="protein sequence ID" value="KIO29465.1"/>
    <property type="molecule type" value="Genomic_DNA"/>
</dbReference>
<dbReference type="Proteomes" id="UP000054248">
    <property type="component" value="Unassembled WGS sequence"/>
</dbReference>
<accession>A0A0C3QEA8</accession>
<feature type="region of interest" description="Disordered" evidence="1">
    <location>
        <begin position="1"/>
        <end position="33"/>
    </location>
</feature>
<gene>
    <name evidence="2" type="ORF">M407DRAFT_21364</name>
</gene>
<feature type="region of interest" description="Disordered" evidence="1">
    <location>
        <begin position="166"/>
        <end position="269"/>
    </location>
</feature>